<organism evidence="1 2">
    <name type="scientific">Maledivibacter halophilus</name>
    <dbReference type="NCBI Taxonomy" id="36842"/>
    <lineage>
        <taxon>Bacteria</taxon>
        <taxon>Bacillati</taxon>
        <taxon>Bacillota</taxon>
        <taxon>Clostridia</taxon>
        <taxon>Peptostreptococcales</taxon>
        <taxon>Caminicellaceae</taxon>
        <taxon>Maledivibacter</taxon>
    </lineage>
</organism>
<dbReference type="STRING" id="36842.SAMN02194393_02476"/>
<evidence type="ECO:0000313" key="2">
    <source>
        <dbReference type="Proteomes" id="UP000190285"/>
    </source>
</evidence>
<dbReference type="InterPro" id="IPR037208">
    <property type="entry name" value="Spo0E-like_sf"/>
</dbReference>
<accession>A0A1T5L4A2</accession>
<dbReference type="Proteomes" id="UP000190285">
    <property type="component" value="Unassembled WGS sequence"/>
</dbReference>
<evidence type="ECO:0000313" key="1">
    <source>
        <dbReference type="EMBL" id="SKC70801.1"/>
    </source>
</evidence>
<name>A0A1T5L4A2_9FIRM</name>
<keyword evidence="2" id="KW-1185">Reference proteome</keyword>
<sequence length="58" mass="6982">MDKKERVLKDIDLLRDKLTDLIKIKEELIDEEVVRTSKLLDILLNHYNDLINTKDKQF</sequence>
<dbReference type="Gene3D" id="4.10.280.10">
    <property type="entry name" value="Helix-loop-helix DNA-binding domain"/>
    <property type="match status" value="1"/>
</dbReference>
<protein>
    <submittedName>
        <fullName evidence="1">Spo0E like sporulation regulatory protein</fullName>
    </submittedName>
</protein>
<dbReference type="SUPFAM" id="SSF140500">
    <property type="entry name" value="BAS1536-like"/>
    <property type="match status" value="1"/>
</dbReference>
<dbReference type="RefSeq" id="WP_079492004.1">
    <property type="nucleotide sequence ID" value="NZ_FUZT01000005.1"/>
</dbReference>
<dbReference type="AlphaFoldDB" id="A0A1T5L4A2"/>
<dbReference type="GO" id="GO:0043937">
    <property type="term" value="P:regulation of sporulation"/>
    <property type="evidence" value="ECO:0007669"/>
    <property type="project" value="InterPro"/>
</dbReference>
<dbReference type="InterPro" id="IPR018540">
    <property type="entry name" value="Spo0E-like"/>
</dbReference>
<dbReference type="Pfam" id="PF09388">
    <property type="entry name" value="SpoOE-like"/>
    <property type="match status" value="1"/>
</dbReference>
<dbReference type="GO" id="GO:0046983">
    <property type="term" value="F:protein dimerization activity"/>
    <property type="evidence" value="ECO:0007669"/>
    <property type="project" value="InterPro"/>
</dbReference>
<proteinExistence type="predicted"/>
<gene>
    <name evidence="1" type="ORF">SAMN02194393_02476</name>
</gene>
<reference evidence="2" key="1">
    <citation type="submission" date="2017-02" db="EMBL/GenBank/DDBJ databases">
        <authorList>
            <person name="Varghese N."/>
            <person name="Submissions S."/>
        </authorList>
    </citation>
    <scope>NUCLEOTIDE SEQUENCE [LARGE SCALE GENOMIC DNA]</scope>
    <source>
        <strain evidence="2">M1</strain>
    </source>
</reference>
<dbReference type="EMBL" id="FUZT01000005">
    <property type="protein sequence ID" value="SKC70801.1"/>
    <property type="molecule type" value="Genomic_DNA"/>
</dbReference>
<dbReference type="InterPro" id="IPR036638">
    <property type="entry name" value="HLH_DNA-bd_sf"/>
</dbReference>